<evidence type="ECO:0000256" key="2">
    <source>
        <dbReference type="SAM" id="MobiDB-lite"/>
    </source>
</evidence>
<dbReference type="Gene3D" id="3.30.420.40">
    <property type="match status" value="1"/>
</dbReference>
<evidence type="ECO:0000256" key="1">
    <source>
        <dbReference type="ARBA" id="ARBA00007125"/>
    </source>
</evidence>
<dbReference type="Pfam" id="PF02541">
    <property type="entry name" value="Ppx-GppA"/>
    <property type="match status" value="1"/>
</dbReference>
<reference evidence="4 5" key="1">
    <citation type="submission" date="2022-10" db="EMBL/GenBank/DDBJ databases">
        <title>Draft genome sequence of Streptomyces sp. YSPA8.</title>
        <authorList>
            <person name="Moriuchi R."/>
            <person name="Dohra H."/>
            <person name="Yamamura H."/>
            <person name="Kodani S."/>
        </authorList>
    </citation>
    <scope>NUCLEOTIDE SEQUENCE [LARGE SCALE GENOMIC DNA]</scope>
    <source>
        <strain evidence="4 5">YSPA8</strain>
    </source>
</reference>
<dbReference type="CDD" id="cd24056">
    <property type="entry name" value="ASKHA_NBD_MtPPX1-like"/>
    <property type="match status" value="1"/>
</dbReference>
<evidence type="ECO:0000259" key="3">
    <source>
        <dbReference type="Pfam" id="PF02541"/>
    </source>
</evidence>
<dbReference type="InterPro" id="IPR043129">
    <property type="entry name" value="ATPase_NBD"/>
</dbReference>
<keyword evidence="5" id="KW-1185">Reference proteome</keyword>
<dbReference type="InterPro" id="IPR003695">
    <property type="entry name" value="Ppx_GppA_N"/>
</dbReference>
<dbReference type="EMBL" id="BSBI01000001">
    <property type="protein sequence ID" value="GLF92709.1"/>
    <property type="molecule type" value="Genomic_DNA"/>
</dbReference>
<dbReference type="InterPro" id="IPR050273">
    <property type="entry name" value="GppA/Ppx_hydrolase"/>
</dbReference>
<evidence type="ECO:0000313" key="5">
    <source>
        <dbReference type="Proteomes" id="UP001291653"/>
    </source>
</evidence>
<dbReference type="PANTHER" id="PTHR30005">
    <property type="entry name" value="EXOPOLYPHOSPHATASE"/>
    <property type="match status" value="1"/>
</dbReference>
<sequence>MAVLDVGSNTVRLMIADMGGALPLPLHTAKHRLRLADGLGPGGELPPGHVDRLADAVTDARTQAEFQGADTLLAFATAIVRDAPNRRQVVREVARRTGVLLHTLDGETEAELTFLAARRWMGWRAGPLAMLDIGGGSLDVAFGRTRLPDFAASLPLGAHVLTREFFGESDPPPRAARKALRRYVRHRLRDVAARIRWEGPATTVATSRTFQQLGRLCGAPAGRHGPFVPRVLDLADLRPAVRRLRGLTAAERAGLPGISPARAGQSLAGALVAHTAMGLMGIERLTICPWGLREGMLLRCIEEGGAVWWPPAARHGETTDGHEGPGDADEPRIRPVPVLAAVDAVG</sequence>
<accession>A0ABQ5NRC4</accession>
<feature type="compositionally biased region" description="Basic and acidic residues" evidence="2">
    <location>
        <begin position="314"/>
        <end position="333"/>
    </location>
</feature>
<dbReference type="Gene3D" id="3.30.420.150">
    <property type="entry name" value="Exopolyphosphatase. Domain 2"/>
    <property type="match status" value="1"/>
</dbReference>
<comment type="caution">
    <text evidence="4">The sequence shown here is derived from an EMBL/GenBank/DDBJ whole genome shotgun (WGS) entry which is preliminary data.</text>
</comment>
<dbReference type="Proteomes" id="UP001291653">
    <property type="component" value="Unassembled WGS sequence"/>
</dbReference>
<dbReference type="SUPFAM" id="SSF53067">
    <property type="entry name" value="Actin-like ATPase domain"/>
    <property type="match status" value="2"/>
</dbReference>
<gene>
    <name evidence="4" type="ORF">SYYSPA8_00450</name>
</gene>
<protein>
    <submittedName>
        <fullName evidence="4">Ppx/GppA family phosphatase</fullName>
    </submittedName>
</protein>
<feature type="region of interest" description="Disordered" evidence="2">
    <location>
        <begin position="311"/>
        <end position="333"/>
    </location>
</feature>
<evidence type="ECO:0000313" key="4">
    <source>
        <dbReference type="EMBL" id="GLF92709.1"/>
    </source>
</evidence>
<feature type="domain" description="Ppx/GppA phosphatase N-terminal" evidence="3">
    <location>
        <begin position="17"/>
        <end position="300"/>
    </location>
</feature>
<comment type="similarity">
    <text evidence="1">Belongs to the GppA/Ppx family.</text>
</comment>
<organism evidence="4 5">
    <name type="scientific">Streptomyces yaizuensis</name>
    <dbReference type="NCBI Taxonomy" id="2989713"/>
    <lineage>
        <taxon>Bacteria</taxon>
        <taxon>Bacillati</taxon>
        <taxon>Actinomycetota</taxon>
        <taxon>Actinomycetes</taxon>
        <taxon>Kitasatosporales</taxon>
        <taxon>Streptomycetaceae</taxon>
        <taxon>Streptomyces</taxon>
    </lineage>
</organism>
<name>A0ABQ5NRC4_9ACTN</name>
<proteinExistence type="inferred from homology"/>
<dbReference type="PANTHER" id="PTHR30005:SF0">
    <property type="entry name" value="RETROGRADE REGULATION PROTEIN 2"/>
    <property type="match status" value="1"/>
</dbReference>